<dbReference type="AlphaFoldDB" id="A0A1I4FRI5"/>
<evidence type="ECO:0000313" key="4">
    <source>
        <dbReference type="Proteomes" id="UP000504756"/>
    </source>
</evidence>
<dbReference type="InterPro" id="IPR036166">
    <property type="entry name" value="YxeA-like_sf"/>
</dbReference>
<dbReference type="EMBL" id="BLXU01000003">
    <property type="protein sequence ID" value="GFO51402.1"/>
    <property type="molecule type" value="Genomic_DNA"/>
</dbReference>
<dbReference type="Proteomes" id="UP000181969">
    <property type="component" value="Unassembled WGS sequence"/>
</dbReference>
<dbReference type="Proteomes" id="UP000504756">
    <property type="component" value="Unassembled WGS sequence"/>
</dbReference>
<evidence type="ECO:0000313" key="3">
    <source>
        <dbReference type="Proteomes" id="UP000181969"/>
    </source>
</evidence>
<sequence length="116" mass="13048">MKKVLFGLLALAIVIGGLGYGWYKSSYGGTERYVKITQDGVKKDEKSVSGERMTSYEYNLPSYDKNGEAKDVSFTATHNLRKEAYLKVTDNKTKGVTNWEEVQKNDLPSKAKDKLN</sequence>
<evidence type="ECO:0000313" key="2">
    <source>
        <dbReference type="EMBL" id="SFL20488.1"/>
    </source>
</evidence>
<dbReference type="PANTHER" id="PTHR36433">
    <property type="entry name" value="HYPOTHETICAL CYTOSOLIC PROTEIN"/>
    <property type="match status" value="1"/>
</dbReference>
<evidence type="ECO:0000313" key="1">
    <source>
        <dbReference type="EMBL" id="GFO51402.1"/>
    </source>
</evidence>
<organism evidence="2 3">
    <name type="scientific">Lactococcus garvieae</name>
    <dbReference type="NCBI Taxonomy" id="1363"/>
    <lineage>
        <taxon>Bacteria</taxon>
        <taxon>Bacillati</taxon>
        <taxon>Bacillota</taxon>
        <taxon>Bacilli</taxon>
        <taxon>Lactobacillales</taxon>
        <taxon>Streptococcaceae</taxon>
        <taxon>Lactococcus</taxon>
    </lineage>
</organism>
<reference evidence="1 4" key="2">
    <citation type="submission" date="2020-06" db="EMBL/GenBank/DDBJ databases">
        <title>Draft genome sequence of Lactic acid bacteria from Okinawan-style tofu.</title>
        <authorList>
            <person name="Takara I."/>
            <person name="Ikematsu S."/>
        </authorList>
    </citation>
    <scope>NUCLEOTIDE SEQUENCE [LARGE SCALE GENOMIC DNA]</scope>
    <source>
        <strain evidence="4">lg38</strain>
        <strain evidence="1">Lg38</strain>
    </source>
</reference>
<dbReference type="NCBIfam" id="TIGR01655">
    <property type="entry name" value="yxeA_fam"/>
    <property type="match status" value="1"/>
</dbReference>
<dbReference type="EMBL" id="FOTJ01000002">
    <property type="protein sequence ID" value="SFL20488.1"/>
    <property type="molecule type" value="Genomic_DNA"/>
</dbReference>
<dbReference type="Pfam" id="PF06486">
    <property type="entry name" value="DUF1093"/>
    <property type="match status" value="1"/>
</dbReference>
<dbReference type="PANTHER" id="PTHR36433:SF2">
    <property type="entry name" value="YXEA FAMILY PROTEIN"/>
    <property type="match status" value="1"/>
</dbReference>
<dbReference type="Gene3D" id="2.40.50.480">
    <property type="match status" value="1"/>
</dbReference>
<reference evidence="2 3" key="1">
    <citation type="submission" date="2016-10" db="EMBL/GenBank/DDBJ databases">
        <authorList>
            <person name="de Groot N.N."/>
        </authorList>
    </citation>
    <scope>NUCLEOTIDE SEQUENCE [LARGE SCALE GENOMIC DNA]</scope>
    <source>
        <strain evidence="2 3">M79</strain>
    </source>
</reference>
<gene>
    <name evidence="1" type="primary">ysaD_2</name>
    <name evidence="1" type="ORF">ikelab_06770</name>
    <name evidence="2" type="ORF">SAMN05216438_102161</name>
</gene>
<dbReference type="OMA" id="HSKADNG"/>
<protein>
    <recommendedName>
        <fullName evidence="5">YxeA family protein</fullName>
    </recommendedName>
</protein>
<evidence type="ECO:0008006" key="5">
    <source>
        <dbReference type="Google" id="ProtNLM"/>
    </source>
</evidence>
<dbReference type="InterPro" id="IPR006542">
    <property type="entry name" value="DUF1093"/>
</dbReference>
<proteinExistence type="predicted"/>
<dbReference type="RefSeq" id="WP_014024366.1">
    <property type="nucleotide sequence ID" value="NZ_AP027239.1"/>
</dbReference>
<name>A0A1I4FRI5_9LACT</name>
<dbReference type="SUPFAM" id="SSF159121">
    <property type="entry name" value="BC4932-like"/>
    <property type="match status" value="1"/>
</dbReference>
<dbReference type="OrthoDB" id="8719215at2"/>
<accession>A0A1I4FRI5</accession>